<evidence type="ECO:0000256" key="1">
    <source>
        <dbReference type="SAM" id="MobiDB-lite"/>
    </source>
</evidence>
<keyword evidence="3" id="KW-1185">Reference proteome</keyword>
<accession>A0A2G5VAL1</accession>
<evidence type="ECO:0000313" key="3">
    <source>
        <dbReference type="Proteomes" id="UP000230233"/>
    </source>
</evidence>
<evidence type="ECO:0000313" key="2">
    <source>
        <dbReference type="EMBL" id="PIC48804.1"/>
    </source>
</evidence>
<feature type="region of interest" description="Disordered" evidence="1">
    <location>
        <begin position="46"/>
        <end position="72"/>
    </location>
</feature>
<dbReference type="Proteomes" id="UP000230233">
    <property type="component" value="Chromosome II"/>
</dbReference>
<reference evidence="3" key="1">
    <citation type="submission" date="2017-10" db="EMBL/GenBank/DDBJ databases">
        <title>Rapid genome shrinkage in a self-fertile nematode reveals novel sperm competition proteins.</title>
        <authorList>
            <person name="Yin D."/>
            <person name="Schwarz E.M."/>
            <person name="Thomas C.G."/>
            <person name="Felde R.L."/>
            <person name="Korf I.F."/>
            <person name="Cutter A.D."/>
            <person name="Schartner C.M."/>
            <person name="Ralston E.J."/>
            <person name="Meyer B.J."/>
            <person name="Haag E.S."/>
        </authorList>
    </citation>
    <scope>NUCLEOTIDE SEQUENCE [LARGE SCALE GENOMIC DNA]</scope>
    <source>
        <strain evidence="3">JU1422</strain>
    </source>
</reference>
<proteinExistence type="predicted"/>
<organism evidence="2 3">
    <name type="scientific">Caenorhabditis nigoni</name>
    <dbReference type="NCBI Taxonomy" id="1611254"/>
    <lineage>
        <taxon>Eukaryota</taxon>
        <taxon>Metazoa</taxon>
        <taxon>Ecdysozoa</taxon>
        <taxon>Nematoda</taxon>
        <taxon>Chromadorea</taxon>
        <taxon>Rhabditida</taxon>
        <taxon>Rhabditina</taxon>
        <taxon>Rhabditomorpha</taxon>
        <taxon>Rhabditoidea</taxon>
        <taxon>Rhabditidae</taxon>
        <taxon>Peloderinae</taxon>
        <taxon>Caenorhabditis</taxon>
    </lineage>
</organism>
<dbReference type="EMBL" id="PDUG01000002">
    <property type="protein sequence ID" value="PIC48804.1"/>
    <property type="molecule type" value="Genomic_DNA"/>
</dbReference>
<sequence>MMNPEVPEDPKSILKGQYEDEEKLNNFRDRTYYKLSQKRHTIMIDMLPLKKPVPKKPSPKSPTMKSPVAKSPIEIKSPTIPIPKIVKAKKEIKKYAPMMAQCLKIYKSASLG</sequence>
<name>A0A2G5VAL1_9PELO</name>
<dbReference type="OrthoDB" id="10421162at2759"/>
<protein>
    <submittedName>
        <fullName evidence="2">Uncharacterized protein</fullName>
    </submittedName>
</protein>
<dbReference type="AlphaFoldDB" id="A0A2G5VAL1"/>
<gene>
    <name evidence="2" type="primary">Cnig_chr_II.g7649</name>
    <name evidence="2" type="ORF">B9Z55_007649</name>
</gene>
<comment type="caution">
    <text evidence="2">The sequence shown here is derived from an EMBL/GenBank/DDBJ whole genome shotgun (WGS) entry which is preliminary data.</text>
</comment>